<dbReference type="RefSeq" id="WP_281042634.1">
    <property type="nucleotide sequence ID" value="NZ_JARYGZ010000001.1"/>
</dbReference>
<keyword evidence="1" id="KW-0808">Transferase</keyword>
<gene>
    <name evidence="1" type="ORF">QGN17_00900</name>
</gene>
<protein>
    <submittedName>
        <fullName evidence="1">Glycosyltransferase family 4 protein</fullName>
        <ecNumber evidence="1">2.4.-.-</ecNumber>
    </submittedName>
</protein>
<dbReference type="EC" id="2.4.-.-" evidence="1"/>
<accession>A0ABT6MW68</accession>
<name>A0ABT6MW68_9SPHN</name>
<keyword evidence="2" id="KW-1185">Reference proteome</keyword>
<organism evidence="1 2">
    <name type="scientific">Sphingomonas oryzagri</name>
    <dbReference type="NCBI Taxonomy" id="3042314"/>
    <lineage>
        <taxon>Bacteria</taxon>
        <taxon>Pseudomonadati</taxon>
        <taxon>Pseudomonadota</taxon>
        <taxon>Alphaproteobacteria</taxon>
        <taxon>Sphingomonadales</taxon>
        <taxon>Sphingomonadaceae</taxon>
        <taxon>Sphingomonas</taxon>
    </lineage>
</organism>
<comment type="caution">
    <text evidence="1">The sequence shown here is derived from an EMBL/GenBank/DDBJ whole genome shotgun (WGS) entry which is preliminary data.</text>
</comment>
<dbReference type="GO" id="GO:0016757">
    <property type="term" value="F:glycosyltransferase activity"/>
    <property type="evidence" value="ECO:0007669"/>
    <property type="project" value="UniProtKB-KW"/>
</dbReference>
<reference evidence="1" key="1">
    <citation type="submission" date="2023-04" db="EMBL/GenBank/DDBJ databases">
        <title>Sphingomonas sp. MAHUQ-71 isolated from rice field.</title>
        <authorList>
            <person name="Huq M.A."/>
        </authorList>
    </citation>
    <scope>NUCLEOTIDE SEQUENCE</scope>
    <source>
        <strain evidence="1">MAHUQ-71</strain>
    </source>
</reference>
<evidence type="ECO:0000313" key="2">
    <source>
        <dbReference type="Proteomes" id="UP001160625"/>
    </source>
</evidence>
<dbReference type="CDD" id="cd03801">
    <property type="entry name" value="GT4_PimA-like"/>
    <property type="match status" value="1"/>
</dbReference>
<keyword evidence="1" id="KW-0328">Glycosyltransferase</keyword>
<evidence type="ECO:0000313" key="1">
    <source>
        <dbReference type="EMBL" id="MDH7637275.1"/>
    </source>
</evidence>
<dbReference type="Proteomes" id="UP001160625">
    <property type="component" value="Unassembled WGS sequence"/>
</dbReference>
<dbReference type="PANTHER" id="PTHR12526">
    <property type="entry name" value="GLYCOSYLTRANSFERASE"/>
    <property type="match status" value="1"/>
</dbReference>
<dbReference type="Gene3D" id="3.40.50.2000">
    <property type="entry name" value="Glycogen Phosphorylase B"/>
    <property type="match status" value="2"/>
</dbReference>
<proteinExistence type="predicted"/>
<sequence>MGASLPKQMNVEPAARPLRIAFVYSRLPFPMMRGDQLTVSHLLSFLAARGHTVDFHTLATGGKVEPAQREWLDKACRTVRFYDQPKIAMLLGMVRALFTGIPFQVGLFHNAKLAADLEAGIGAGDYDIAYCYYLRTSPAIPDPTRSSAKGWRSFLAMQLSQTLNARRIFENETNLAKRIFYFFEAKRLARYEARIWRKFSRTVLIGPADVAAIREECRRQGMPEIDNWVYGAHGTDTERFQPATREEMVPNRVVFSGSMLYQPNIQAALWFVQRCWPAIRAAVPDAEFIIQGRDPVPEIQRLAGKDGIVVTGTVPDVGAMIRSATVCVNPMLAAGGMQNKLIEYMACGKATVATAVANEGIRAPADTLISADEPEAISEAIIALLRDPDAAHALGQRARAYASRDWTWEKHFLDLEQAFYDSLEDRGQ</sequence>
<dbReference type="Pfam" id="PF13692">
    <property type="entry name" value="Glyco_trans_1_4"/>
    <property type="match status" value="1"/>
</dbReference>
<dbReference type="SUPFAM" id="SSF53756">
    <property type="entry name" value="UDP-Glycosyltransferase/glycogen phosphorylase"/>
    <property type="match status" value="1"/>
</dbReference>
<dbReference type="EMBL" id="JARYGZ010000001">
    <property type="protein sequence ID" value="MDH7637275.1"/>
    <property type="molecule type" value="Genomic_DNA"/>
</dbReference>